<protein>
    <recommendedName>
        <fullName evidence="4">WW domain-containing protein</fullName>
    </recommendedName>
</protein>
<feature type="compositionally biased region" description="Acidic residues" evidence="1">
    <location>
        <begin position="107"/>
        <end position="120"/>
    </location>
</feature>
<dbReference type="Proteomes" id="UP000489600">
    <property type="component" value="Unassembled WGS sequence"/>
</dbReference>
<comment type="caution">
    <text evidence="2">The sequence shown here is derived from an EMBL/GenBank/DDBJ whole genome shotgun (WGS) entry which is preliminary data.</text>
</comment>
<evidence type="ECO:0000256" key="1">
    <source>
        <dbReference type="SAM" id="MobiDB-lite"/>
    </source>
</evidence>
<dbReference type="InterPro" id="IPR051105">
    <property type="entry name" value="WWC/KIBRA_Hippo_Reg"/>
</dbReference>
<name>A0A565AUW3_9BRAS</name>
<dbReference type="PANTHER" id="PTHR14791:SF29">
    <property type="entry name" value="PROTEIN KIBRA"/>
    <property type="match status" value="1"/>
</dbReference>
<evidence type="ECO:0008006" key="4">
    <source>
        <dbReference type="Google" id="ProtNLM"/>
    </source>
</evidence>
<sequence length="175" mass="19896">MAALDMATITEYLERSMKNCSLSSNWRKRSEMIDENDDHIPIQDKTLDLNSHISIPSHLQQCLDLKTGEIYYMNWNSGMRVKEDPRKLVSNNNADEMSGESYGSVFSEEDNSYYESEESSSEASPSSTENHKEEEDVLVVAGCKACFMYFMVPKFLEDCPKCASHLLHFGPLDSP</sequence>
<dbReference type="AlphaFoldDB" id="A0A565AUW3"/>
<evidence type="ECO:0000313" key="3">
    <source>
        <dbReference type="Proteomes" id="UP000489600"/>
    </source>
</evidence>
<gene>
    <name evidence="2" type="ORF">ANE_LOCUS3268</name>
</gene>
<reference evidence="2" key="1">
    <citation type="submission" date="2019-07" db="EMBL/GenBank/DDBJ databases">
        <authorList>
            <person name="Dittberner H."/>
        </authorList>
    </citation>
    <scope>NUCLEOTIDE SEQUENCE [LARGE SCALE GENOMIC DNA]</scope>
</reference>
<accession>A0A565AUW3</accession>
<dbReference type="EMBL" id="CABITT030000001">
    <property type="protein sequence ID" value="VVA92823.1"/>
    <property type="molecule type" value="Genomic_DNA"/>
</dbReference>
<dbReference type="OrthoDB" id="1930512at2759"/>
<evidence type="ECO:0000313" key="2">
    <source>
        <dbReference type="EMBL" id="VVA92823.1"/>
    </source>
</evidence>
<organism evidence="2 3">
    <name type="scientific">Arabis nemorensis</name>
    <dbReference type="NCBI Taxonomy" id="586526"/>
    <lineage>
        <taxon>Eukaryota</taxon>
        <taxon>Viridiplantae</taxon>
        <taxon>Streptophyta</taxon>
        <taxon>Embryophyta</taxon>
        <taxon>Tracheophyta</taxon>
        <taxon>Spermatophyta</taxon>
        <taxon>Magnoliopsida</taxon>
        <taxon>eudicotyledons</taxon>
        <taxon>Gunneridae</taxon>
        <taxon>Pentapetalae</taxon>
        <taxon>rosids</taxon>
        <taxon>malvids</taxon>
        <taxon>Brassicales</taxon>
        <taxon>Brassicaceae</taxon>
        <taxon>Arabideae</taxon>
        <taxon>Arabis</taxon>
    </lineage>
</organism>
<keyword evidence="3" id="KW-1185">Reference proteome</keyword>
<feature type="region of interest" description="Disordered" evidence="1">
    <location>
        <begin position="90"/>
        <end position="133"/>
    </location>
</feature>
<proteinExistence type="predicted"/>
<dbReference type="PANTHER" id="PTHR14791">
    <property type="entry name" value="BOMB/KIRA PROTEINS"/>
    <property type="match status" value="1"/>
</dbReference>